<dbReference type="InterPro" id="IPR003742">
    <property type="entry name" value="RlmH-like"/>
</dbReference>
<dbReference type="PIRSF" id="PIRSF004505">
    <property type="entry name" value="MT_bac"/>
    <property type="match status" value="1"/>
</dbReference>
<dbReference type="InterPro" id="IPR029028">
    <property type="entry name" value="Alpha/beta_knot_MTases"/>
</dbReference>
<comment type="function">
    <text evidence="5">Specifically methylates the pseudouridine at position 1915 (m3Psi1915) in 23S rRNA.</text>
</comment>
<dbReference type="CDD" id="cd18081">
    <property type="entry name" value="RlmH-like"/>
    <property type="match status" value="1"/>
</dbReference>
<keyword evidence="7" id="KW-1185">Reference proteome</keyword>
<feature type="binding site" evidence="5">
    <location>
        <position position="116"/>
    </location>
    <ligand>
        <name>S-adenosyl-L-methionine</name>
        <dbReference type="ChEBI" id="CHEBI:59789"/>
    </ligand>
</feature>
<evidence type="ECO:0000256" key="2">
    <source>
        <dbReference type="ARBA" id="ARBA00022679"/>
    </source>
</evidence>
<sequence>MVRCRSRGRITAVRIRIIAVGSKMPKWVEEGVAEYRKRLPATFKLDFIEIALGKRGKGADLARAIASESKEMLAQVPAGSKVVALDVLGKSWSTEKLAANLADWQMHSPDVCLLIGGPDGLSRDCLQRADLKWSLSALTMPHPLVRVLLTEQVYRAWTINQGHPYHRS</sequence>
<dbReference type="AlphaFoldDB" id="A0A3N2DNI4"/>
<comment type="catalytic activity">
    <reaction evidence="5">
        <text>pseudouridine(1915) in 23S rRNA + S-adenosyl-L-methionine = N(3)-methylpseudouridine(1915) in 23S rRNA + S-adenosyl-L-homocysteine + H(+)</text>
        <dbReference type="Rhea" id="RHEA:42752"/>
        <dbReference type="Rhea" id="RHEA-COMP:10221"/>
        <dbReference type="Rhea" id="RHEA-COMP:10222"/>
        <dbReference type="ChEBI" id="CHEBI:15378"/>
        <dbReference type="ChEBI" id="CHEBI:57856"/>
        <dbReference type="ChEBI" id="CHEBI:59789"/>
        <dbReference type="ChEBI" id="CHEBI:65314"/>
        <dbReference type="ChEBI" id="CHEBI:74486"/>
        <dbReference type="EC" id="2.1.1.177"/>
    </reaction>
</comment>
<accession>A0A3N2DNI4</accession>
<keyword evidence="2 5" id="KW-0808">Transferase</keyword>
<dbReference type="InterPro" id="IPR029026">
    <property type="entry name" value="tRNA_m1G_MTases_N"/>
</dbReference>
<dbReference type="GO" id="GO:0005737">
    <property type="term" value="C:cytoplasm"/>
    <property type="evidence" value="ECO:0007669"/>
    <property type="project" value="UniProtKB-SubCell"/>
</dbReference>
<feature type="binding site" evidence="5">
    <location>
        <position position="85"/>
    </location>
    <ligand>
        <name>S-adenosyl-L-methionine</name>
        <dbReference type="ChEBI" id="CHEBI:59789"/>
    </ligand>
</feature>
<feature type="binding site" evidence="5">
    <location>
        <begin position="135"/>
        <end position="140"/>
    </location>
    <ligand>
        <name>S-adenosyl-L-methionine</name>
        <dbReference type="ChEBI" id="CHEBI:59789"/>
    </ligand>
</feature>
<evidence type="ECO:0000256" key="4">
    <source>
        <dbReference type="ARBA" id="ARBA00038303"/>
    </source>
</evidence>
<dbReference type="PANTHER" id="PTHR33603">
    <property type="entry name" value="METHYLTRANSFERASE"/>
    <property type="match status" value="1"/>
</dbReference>
<protein>
    <recommendedName>
        <fullName evidence="5">Ribosomal RNA large subunit methyltransferase H</fullName>
        <ecNumber evidence="5">2.1.1.177</ecNumber>
    </recommendedName>
    <alternativeName>
        <fullName evidence="5">23S rRNA (pseudouridine1915-N3)-methyltransferase</fullName>
    </alternativeName>
    <alternativeName>
        <fullName evidence="5">23S rRNA m3Psi1915 methyltransferase</fullName>
    </alternativeName>
    <alternativeName>
        <fullName evidence="5">rRNA (pseudouridine-N3-)-methyltransferase RlmH</fullName>
    </alternativeName>
</protein>
<organism evidence="6 7">
    <name type="scientific">Sinobacterium caligoides</name>
    <dbReference type="NCBI Taxonomy" id="933926"/>
    <lineage>
        <taxon>Bacteria</taxon>
        <taxon>Pseudomonadati</taxon>
        <taxon>Pseudomonadota</taxon>
        <taxon>Gammaproteobacteria</taxon>
        <taxon>Cellvibrionales</taxon>
        <taxon>Spongiibacteraceae</taxon>
        <taxon>Sinobacterium</taxon>
    </lineage>
</organism>
<dbReference type="HAMAP" id="MF_00658">
    <property type="entry name" value="23SrRNA_methyltr_H"/>
    <property type="match status" value="1"/>
</dbReference>
<proteinExistence type="inferred from homology"/>
<comment type="caution">
    <text evidence="6">The sequence shown here is derived from an EMBL/GenBank/DDBJ whole genome shotgun (WGS) entry which is preliminary data.</text>
</comment>
<evidence type="ECO:0000256" key="1">
    <source>
        <dbReference type="ARBA" id="ARBA00022603"/>
    </source>
</evidence>
<comment type="similarity">
    <text evidence="4 5">Belongs to the RNA methyltransferase RlmH family.</text>
</comment>
<dbReference type="GO" id="GO:0070038">
    <property type="term" value="F:rRNA (pseudouridine-N3-)-methyltransferase activity"/>
    <property type="evidence" value="ECO:0007669"/>
    <property type="project" value="UniProtKB-UniRule"/>
</dbReference>
<evidence type="ECO:0000313" key="7">
    <source>
        <dbReference type="Proteomes" id="UP000275394"/>
    </source>
</evidence>
<dbReference type="SUPFAM" id="SSF75217">
    <property type="entry name" value="alpha/beta knot"/>
    <property type="match status" value="1"/>
</dbReference>
<evidence type="ECO:0000313" key="6">
    <source>
        <dbReference type="EMBL" id="ROS01371.1"/>
    </source>
</evidence>
<comment type="subcellular location">
    <subcellularLocation>
        <location evidence="5">Cytoplasm</location>
    </subcellularLocation>
</comment>
<dbReference type="NCBIfam" id="NF000986">
    <property type="entry name" value="PRK00103.1-4"/>
    <property type="match status" value="1"/>
</dbReference>
<dbReference type="EC" id="2.1.1.177" evidence="5"/>
<evidence type="ECO:0000256" key="3">
    <source>
        <dbReference type="ARBA" id="ARBA00022691"/>
    </source>
</evidence>
<comment type="subunit">
    <text evidence="5">Homodimer.</text>
</comment>
<dbReference type="Proteomes" id="UP000275394">
    <property type="component" value="Unassembled WGS sequence"/>
</dbReference>
<dbReference type="PANTHER" id="PTHR33603:SF1">
    <property type="entry name" value="RIBOSOMAL RNA LARGE SUBUNIT METHYLTRANSFERASE H"/>
    <property type="match status" value="1"/>
</dbReference>
<keyword evidence="1 5" id="KW-0489">Methyltransferase</keyword>
<evidence type="ECO:0000256" key="5">
    <source>
        <dbReference type="HAMAP-Rule" id="MF_00658"/>
    </source>
</evidence>
<dbReference type="Gene3D" id="3.40.1280.10">
    <property type="match status" value="1"/>
</dbReference>
<reference evidence="6 7" key="1">
    <citation type="submission" date="2018-11" db="EMBL/GenBank/DDBJ databases">
        <title>Genomic Encyclopedia of Type Strains, Phase IV (KMG-IV): sequencing the most valuable type-strain genomes for metagenomic binning, comparative biology and taxonomic classification.</title>
        <authorList>
            <person name="Goeker M."/>
        </authorList>
    </citation>
    <scope>NUCLEOTIDE SEQUENCE [LARGE SCALE GENOMIC DNA]</scope>
    <source>
        <strain evidence="6 7">DSM 100316</strain>
    </source>
</reference>
<keyword evidence="3 5" id="KW-0949">S-adenosyl-L-methionine</keyword>
<keyword evidence="5" id="KW-0698">rRNA processing</keyword>
<dbReference type="EMBL" id="RKHR01000004">
    <property type="protein sequence ID" value="ROS01371.1"/>
    <property type="molecule type" value="Genomic_DNA"/>
</dbReference>
<dbReference type="Pfam" id="PF02590">
    <property type="entry name" value="SPOUT_MTase"/>
    <property type="match status" value="1"/>
</dbReference>
<gene>
    <name evidence="5" type="primary">rlmH</name>
    <name evidence="6" type="ORF">EDC56_1812</name>
</gene>
<dbReference type="NCBIfam" id="TIGR00246">
    <property type="entry name" value="tRNA_RlmH_YbeA"/>
    <property type="match status" value="1"/>
</dbReference>
<name>A0A3N2DNI4_9GAMM</name>
<keyword evidence="5" id="KW-0963">Cytoplasm</keyword>